<accession>A0A5C6B2B7</accession>
<evidence type="ECO:0000313" key="10">
    <source>
        <dbReference type="Proteomes" id="UP000320176"/>
    </source>
</evidence>
<keyword evidence="10" id="KW-1185">Reference proteome</keyword>
<feature type="binding site" evidence="7">
    <location>
        <position position="334"/>
    </location>
    <ligand>
        <name>Zn(2+)</name>
        <dbReference type="ChEBI" id="CHEBI:29105"/>
    </ligand>
</feature>
<organism evidence="9 10">
    <name type="scientific">Stieleria varia</name>
    <dbReference type="NCBI Taxonomy" id="2528005"/>
    <lineage>
        <taxon>Bacteria</taxon>
        <taxon>Pseudomonadati</taxon>
        <taxon>Planctomycetota</taxon>
        <taxon>Planctomycetia</taxon>
        <taxon>Pirellulales</taxon>
        <taxon>Pirellulaceae</taxon>
        <taxon>Stieleria</taxon>
    </lineage>
</organism>
<evidence type="ECO:0000256" key="4">
    <source>
        <dbReference type="ARBA" id="ARBA00022694"/>
    </source>
</evidence>
<dbReference type="GO" id="GO:0008479">
    <property type="term" value="F:tRNA-guanosine(34) queuine transglycosylase activity"/>
    <property type="evidence" value="ECO:0007669"/>
    <property type="project" value="UniProtKB-UniRule"/>
</dbReference>
<evidence type="ECO:0000259" key="8">
    <source>
        <dbReference type="Pfam" id="PF01702"/>
    </source>
</evidence>
<dbReference type="Gene3D" id="3.20.20.105">
    <property type="entry name" value="Queuine tRNA-ribosyltransferase-like"/>
    <property type="match status" value="1"/>
</dbReference>
<comment type="similarity">
    <text evidence="7">Belongs to the queuine tRNA-ribosyltransferase family.</text>
</comment>
<evidence type="ECO:0000256" key="2">
    <source>
        <dbReference type="ARBA" id="ARBA00022676"/>
    </source>
</evidence>
<dbReference type="RefSeq" id="WP_146519200.1">
    <property type="nucleotide sequence ID" value="NZ_CP151726.1"/>
</dbReference>
<comment type="function">
    <text evidence="7">Catalyzes the base-exchange of a guanine (G) residue with the queuine precursor 7-aminomethyl-7-deazaguanine (PreQ1) at position 34 (anticodon wobble position) in tRNAs with GU(N) anticodons (tRNA-Asp, -Asn, -His and -Tyr). Catalysis occurs through a double-displacement mechanism. The nucleophile active site attacks the C1' of nucleotide 34 to detach the guanine base from the RNA, forming a covalent enzyme-RNA intermediate. The proton acceptor active site deprotonates the incoming PreQ1, allowing a nucleophilic attack on the C1' of the ribose to form the product. After dissociation, two additional enzymatic reactions on the tRNA convert PreQ1 to queuine (Q), resulting in the hypermodified nucleoside queuosine (7-(((4,5-cis-dihydroxy-2-cyclopenten-1-yl)amino)methyl)-7-deazaguanosine).</text>
</comment>
<keyword evidence="7" id="KW-0862">Zinc</keyword>
<dbReference type="GO" id="GO:0005829">
    <property type="term" value="C:cytosol"/>
    <property type="evidence" value="ECO:0007669"/>
    <property type="project" value="TreeGrafter"/>
</dbReference>
<feature type="active site" description="Nucleophile" evidence="7">
    <location>
        <position position="266"/>
    </location>
</feature>
<feature type="binding site" evidence="7">
    <location>
        <position position="306"/>
    </location>
    <ligand>
        <name>Zn(2+)</name>
        <dbReference type="ChEBI" id="CHEBI:29105"/>
    </ligand>
</feature>
<gene>
    <name evidence="7 9" type="primary">tgt</name>
    <name evidence="9" type="ORF">Pla52n_17770</name>
</gene>
<dbReference type="InterPro" id="IPR002616">
    <property type="entry name" value="tRNA_ribo_trans-like"/>
</dbReference>
<comment type="catalytic activity">
    <reaction evidence="6 7">
        <text>7-aminomethyl-7-carbaguanine + guanosine(34) in tRNA = 7-aminomethyl-7-carbaguanosine(34) in tRNA + guanine</text>
        <dbReference type="Rhea" id="RHEA:24104"/>
        <dbReference type="Rhea" id="RHEA-COMP:10341"/>
        <dbReference type="Rhea" id="RHEA-COMP:10342"/>
        <dbReference type="ChEBI" id="CHEBI:16235"/>
        <dbReference type="ChEBI" id="CHEBI:58703"/>
        <dbReference type="ChEBI" id="CHEBI:74269"/>
        <dbReference type="ChEBI" id="CHEBI:82833"/>
        <dbReference type="EC" id="2.4.2.29"/>
    </reaction>
</comment>
<dbReference type="GO" id="GO:0046872">
    <property type="term" value="F:metal ion binding"/>
    <property type="evidence" value="ECO:0007669"/>
    <property type="project" value="UniProtKB-KW"/>
</dbReference>
<feature type="binding site" evidence="7">
    <location>
        <begin position="93"/>
        <end position="97"/>
    </location>
    <ligand>
        <name>substrate</name>
    </ligand>
</feature>
<feature type="domain" description="tRNA-guanine(15) transglycosylase-like" evidence="8">
    <location>
        <begin position="14"/>
        <end position="359"/>
    </location>
</feature>
<dbReference type="PANTHER" id="PTHR46499">
    <property type="entry name" value="QUEUINE TRNA-RIBOSYLTRANSFERASE"/>
    <property type="match status" value="1"/>
</dbReference>
<reference evidence="9 10" key="1">
    <citation type="submission" date="2019-02" db="EMBL/GenBank/DDBJ databases">
        <title>Deep-cultivation of Planctomycetes and their phenomic and genomic characterization uncovers novel biology.</title>
        <authorList>
            <person name="Wiegand S."/>
            <person name="Jogler M."/>
            <person name="Boedeker C."/>
            <person name="Pinto D."/>
            <person name="Vollmers J."/>
            <person name="Rivas-Marin E."/>
            <person name="Kohn T."/>
            <person name="Peeters S.H."/>
            <person name="Heuer A."/>
            <person name="Rast P."/>
            <person name="Oberbeckmann S."/>
            <person name="Bunk B."/>
            <person name="Jeske O."/>
            <person name="Meyerdierks A."/>
            <person name="Storesund J.E."/>
            <person name="Kallscheuer N."/>
            <person name="Luecker S."/>
            <person name="Lage O.M."/>
            <person name="Pohl T."/>
            <person name="Merkel B.J."/>
            <person name="Hornburger P."/>
            <person name="Mueller R.-W."/>
            <person name="Bruemmer F."/>
            <person name="Labrenz M."/>
            <person name="Spormann A.M."/>
            <person name="Op Den Camp H."/>
            <person name="Overmann J."/>
            <person name="Amann R."/>
            <person name="Jetten M.S.M."/>
            <person name="Mascher T."/>
            <person name="Medema M.H."/>
            <person name="Devos D.P."/>
            <person name="Kaster A.-K."/>
            <person name="Ovreas L."/>
            <person name="Rohde M."/>
            <person name="Galperin M.Y."/>
            <person name="Jogler C."/>
        </authorList>
    </citation>
    <scope>NUCLEOTIDE SEQUENCE [LARGE SCALE GENOMIC DNA]</scope>
    <source>
        <strain evidence="9 10">Pla52n</strain>
    </source>
</reference>
<comment type="subunit">
    <text evidence="7">Homodimer. Within each dimer, one monomer is responsible for RNA recognition and catalysis, while the other monomer binds to the replacement base PreQ1.</text>
</comment>
<evidence type="ECO:0000256" key="7">
    <source>
        <dbReference type="HAMAP-Rule" id="MF_00168"/>
    </source>
</evidence>
<feature type="binding site" evidence="7">
    <location>
        <position position="216"/>
    </location>
    <ligand>
        <name>substrate</name>
    </ligand>
</feature>
<dbReference type="UniPathway" id="UPA00392"/>
<evidence type="ECO:0000256" key="3">
    <source>
        <dbReference type="ARBA" id="ARBA00022679"/>
    </source>
</evidence>
<dbReference type="Proteomes" id="UP000320176">
    <property type="component" value="Unassembled WGS sequence"/>
</dbReference>
<feature type="binding site" evidence="7">
    <location>
        <position position="147"/>
    </location>
    <ligand>
        <name>substrate</name>
    </ligand>
</feature>
<feature type="binding site" evidence="7">
    <location>
        <position position="189"/>
    </location>
    <ligand>
        <name>substrate</name>
    </ligand>
</feature>
<dbReference type="SUPFAM" id="SSF51713">
    <property type="entry name" value="tRNA-guanine transglycosylase"/>
    <property type="match status" value="1"/>
</dbReference>
<dbReference type="FunFam" id="3.20.20.105:FF:000001">
    <property type="entry name" value="Queuine tRNA-ribosyltransferase"/>
    <property type="match status" value="1"/>
</dbReference>
<dbReference type="InterPro" id="IPR036511">
    <property type="entry name" value="TGT-like_sf"/>
</dbReference>
<name>A0A5C6B2B7_9BACT</name>
<keyword evidence="5 7" id="KW-0671">Queuosine biosynthesis</keyword>
<feature type="binding site" evidence="7">
    <location>
        <position position="304"/>
    </location>
    <ligand>
        <name>Zn(2+)</name>
        <dbReference type="ChEBI" id="CHEBI:29105"/>
    </ligand>
</feature>
<dbReference type="NCBIfam" id="TIGR00449">
    <property type="entry name" value="tgt_general"/>
    <property type="match status" value="1"/>
</dbReference>
<keyword evidence="3 7" id="KW-0808">Transferase</keyword>
<comment type="pathway">
    <text evidence="1 7">tRNA modification; tRNA-queuosine biosynthesis.</text>
</comment>
<proteinExistence type="inferred from homology"/>
<dbReference type="EMBL" id="SJPN01000002">
    <property type="protein sequence ID" value="TWU06058.1"/>
    <property type="molecule type" value="Genomic_DNA"/>
</dbReference>
<dbReference type="NCBIfam" id="TIGR00430">
    <property type="entry name" value="Q_tRNA_tgt"/>
    <property type="match status" value="1"/>
</dbReference>
<keyword evidence="7" id="KW-0479">Metal-binding</keyword>
<feature type="binding site" evidence="7">
    <location>
        <position position="309"/>
    </location>
    <ligand>
        <name>Zn(2+)</name>
        <dbReference type="ChEBI" id="CHEBI:29105"/>
    </ligand>
</feature>
<comment type="cofactor">
    <cofactor evidence="7">
        <name>Zn(2+)</name>
        <dbReference type="ChEBI" id="CHEBI:29105"/>
    </cofactor>
    <text evidence="7">Binds 1 zinc ion per subunit.</text>
</comment>
<evidence type="ECO:0000256" key="1">
    <source>
        <dbReference type="ARBA" id="ARBA00004691"/>
    </source>
</evidence>
<keyword evidence="4 7" id="KW-0819">tRNA processing</keyword>
<dbReference type="Pfam" id="PF01702">
    <property type="entry name" value="TGT"/>
    <property type="match status" value="1"/>
</dbReference>
<evidence type="ECO:0000313" key="9">
    <source>
        <dbReference type="EMBL" id="TWU06058.1"/>
    </source>
</evidence>
<dbReference type="InterPro" id="IPR050076">
    <property type="entry name" value="ArchSynthase1/Queuine_TRR"/>
</dbReference>
<keyword evidence="2 7" id="KW-0328">Glycosyltransferase</keyword>
<dbReference type="InterPro" id="IPR004803">
    <property type="entry name" value="TGT"/>
</dbReference>
<protein>
    <recommendedName>
        <fullName evidence="7">Queuine tRNA-ribosyltransferase</fullName>
        <ecNumber evidence="7">2.4.2.29</ecNumber>
    </recommendedName>
    <alternativeName>
        <fullName evidence="7">Guanine insertion enzyme</fullName>
    </alternativeName>
    <alternativeName>
        <fullName evidence="7">tRNA-guanine transglycosylase</fullName>
    </alternativeName>
</protein>
<dbReference type="AlphaFoldDB" id="A0A5C6B2B7"/>
<comment type="caution">
    <text evidence="9">The sequence shown here is derived from an EMBL/GenBank/DDBJ whole genome shotgun (WGS) entry which is preliminary data.</text>
</comment>
<dbReference type="GO" id="GO:0008616">
    <property type="term" value="P:tRNA queuosine(34) biosynthetic process"/>
    <property type="evidence" value="ECO:0007669"/>
    <property type="project" value="UniProtKB-UniRule"/>
</dbReference>
<evidence type="ECO:0000256" key="6">
    <source>
        <dbReference type="ARBA" id="ARBA00050112"/>
    </source>
</evidence>
<dbReference type="EC" id="2.4.2.29" evidence="7"/>
<dbReference type="HAMAP" id="MF_00168">
    <property type="entry name" value="Q_tRNA_Tgt"/>
    <property type="match status" value="1"/>
</dbReference>
<evidence type="ECO:0000256" key="5">
    <source>
        <dbReference type="ARBA" id="ARBA00022785"/>
    </source>
</evidence>
<sequence length="373" mass="40845">MTFEFKLHHRDASTSARRGVFLTPHGDVQTPGFMPVGTQGTVKGVTIDQVAQTGAHMILGNTYHLALRPGAETVRRLGGLHAMTRWDGPILTDSGGFQVFSLKGINKISEEGVVFRSHIDGALIDLTPEHSVEIQEALGSDVAMVLDHVIALPALRSEVVEAMERSIRWAKRCQDAATRADQAQFAIVQGGLDEELRVQCASELAAMNFPGYAVGGLSVGEAPEEMYRITAATCPALPENKPRYLMGVGRPIDLIESVARGIDLFDCVMPTRNGRNGLAFTDTGHIKIRNAVHRYDTQPLEPDCPCPACRHSRGYLRHLFVAGEMLGPILLSIHNLTFYQRVMRETRAAIERDEFASFLLAKKKAWGFADSAG</sequence>
<feature type="region of interest" description="RNA binding" evidence="7">
    <location>
        <begin position="247"/>
        <end position="253"/>
    </location>
</feature>
<dbReference type="PANTHER" id="PTHR46499:SF1">
    <property type="entry name" value="QUEUINE TRNA-RIBOSYLTRANSFERASE"/>
    <property type="match status" value="1"/>
</dbReference>
<feature type="region of interest" description="RNA binding; important for wobble base 34 recognition" evidence="7">
    <location>
        <begin position="271"/>
        <end position="275"/>
    </location>
</feature>
<dbReference type="OrthoDB" id="9805417at2"/>
<feature type="active site" description="Proton acceptor" evidence="7">
    <location>
        <position position="93"/>
    </location>
</feature>